<dbReference type="STRING" id="1073089.A0A1L9R410"/>
<dbReference type="EMBL" id="KV878219">
    <property type="protein sequence ID" value="OJJ29613.1"/>
    <property type="molecule type" value="Genomic_DNA"/>
</dbReference>
<feature type="region of interest" description="Disordered" evidence="1">
    <location>
        <begin position="1"/>
        <end position="30"/>
    </location>
</feature>
<dbReference type="RefSeq" id="XP_040683290.1">
    <property type="nucleotide sequence ID" value="XM_040833404.1"/>
</dbReference>
<evidence type="ECO:0000313" key="2">
    <source>
        <dbReference type="EMBL" id="OJJ29613.1"/>
    </source>
</evidence>
<keyword evidence="3" id="KW-1185">Reference proteome</keyword>
<organism evidence="2 3">
    <name type="scientific">Aspergillus wentii DTO 134E9</name>
    <dbReference type="NCBI Taxonomy" id="1073089"/>
    <lineage>
        <taxon>Eukaryota</taxon>
        <taxon>Fungi</taxon>
        <taxon>Dikarya</taxon>
        <taxon>Ascomycota</taxon>
        <taxon>Pezizomycotina</taxon>
        <taxon>Eurotiomycetes</taxon>
        <taxon>Eurotiomycetidae</taxon>
        <taxon>Eurotiales</taxon>
        <taxon>Aspergillaceae</taxon>
        <taxon>Aspergillus</taxon>
        <taxon>Aspergillus subgen. Cremei</taxon>
    </lineage>
</organism>
<reference evidence="3" key="1">
    <citation type="journal article" date="2017" name="Genome Biol.">
        <title>Comparative genomics reveals high biological diversity and specific adaptations in the industrially and medically important fungal genus Aspergillus.</title>
        <authorList>
            <person name="de Vries R.P."/>
            <person name="Riley R."/>
            <person name="Wiebenga A."/>
            <person name="Aguilar-Osorio G."/>
            <person name="Amillis S."/>
            <person name="Uchima C.A."/>
            <person name="Anderluh G."/>
            <person name="Asadollahi M."/>
            <person name="Askin M."/>
            <person name="Barry K."/>
            <person name="Battaglia E."/>
            <person name="Bayram O."/>
            <person name="Benocci T."/>
            <person name="Braus-Stromeyer S.A."/>
            <person name="Caldana C."/>
            <person name="Canovas D."/>
            <person name="Cerqueira G.C."/>
            <person name="Chen F."/>
            <person name="Chen W."/>
            <person name="Choi C."/>
            <person name="Clum A."/>
            <person name="Dos Santos R.A."/>
            <person name="Damasio A.R."/>
            <person name="Diallinas G."/>
            <person name="Emri T."/>
            <person name="Fekete E."/>
            <person name="Flipphi M."/>
            <person name="Freyberg S."/>
            <person name="Gallo A."/>
            <person name="Gournas C."/>
            <person name="Habgood R."/>
            <person name="Hainaut M."/>
            <person name="Harispe M.L."/>
            <person name="Henrissat B."/>
            <person name="Hilden K.S."/>
            <person name="Hope R."/>
            <person name="Hossain A."/>
            <person name="Karabika E."/>
            <person name="Karaffa L."/>
            <person name="Karanyi Z."/>
            <person name="Krasevec N."/>
            <person name="Kuo A."/>
            <person name="Kusch H."/>
            <person name="LaButti K."/>
            <person name="Lagendijk E.L."/>
            <person name="Lapidus A."/>
            <person name="Levasseur A."/>
            <person name="Lindquist E."/>
            <person name="Lipzen A."/>
            <person name="Logrieco A.F."/>
            <person name="MacCabe A."/>
            <person name="Maekelae M.R."/>
            <person name="Malavazi I."/>
            <person name="Melin P."/>
            <person name="Meyer V."/>
            <person name="Mielnichuk N."/>
            <person name="Miskei M."/>
            <person name="Molnar A.P."/>
            <person name="Mule G."/>
            <person name="Ngan C.Y."/>
            <person name="Orejas M."/>
            <person name="Orosz E."/>
            <person name="Ouedraogo J.P."/>
            <person name="Overkamp K.M."/>
            <person name="Park H.-S."/>
            <person name="Perrone G."/>
            <person name="Piumi F."/>
            <person name="Punt P.J."/>
            <person name="Ram A.F."/>
            <person name="Ramon A."/>
            <person name="Rauscher S."/>
            <person name="Record E."/>
            <person name="Riano-Pachon D.M."/>
            <person name="Robert V."/>
            <person name="Roehrig J."/>
            <person name="Ruller R."/>
            <person name="Salamov A."/>
            <person name="Salih N.S."/>
            <person name="Samson R.A."/>
            <person name="Sandor E."/>
            <person name="Sanguinetti M."/>
            <person name="Schuetze T."/>
            <person name="Sepcic K."/>
            <person name="Shelest E."/>
            <person name="Sherlock G."/>
            <person name="Sophianopoulou V."/>
            <person name="Squina F.M."/>
            <person name="Sun H."/>
            <person name="Susca A."/>
            <person name="Todd R.B."/>
            <person name="Tsang A."/>
            <person name="Unkles S.E."/>
            <person name="van de Wiele N."/>
            <person name="van Rossen-Uffink D."/>
            <person name="Oliveira J.V."/>
            <person name="Vesth T.C."/>
            <person name="Visser J."/>
            <person name="Yu J.-H."/>
            <person name="Zhou M."/>
            <person name="Andersen M.R."/>
            <person name="Archer D.B."/>
            <person name="Baker S.E."/>
            <person name="Benoit I."/>
            <person name="Brakhage A.A."/>
            <person name="Braus G.H."/>
            <person name="Fischer R."/>
            <person name="Frisvad J.C."/>
            <person name="Goldman G.H."/>
            <person name="Houbraken J."/>
            <person name="Oakley B."/>
            <person name="Pocsi I."/>
            <person name="Scazzocchio C."/>
            <person name="Seiboth B."/>
            <person name="vanKuyk P.A."/>
            <person name="Wortman J."/>
            <person name="Dyer P.S."/>
            <person name="Grigoriev I.V."/>
        </authorList>
    </citation>
    <scope>NUCLEOTIDE SEQUENCE [LARGE SCALE GENOMIC DNA]</scope>
    <source>
        <strain evidence="3">DTO 134E9</strain>
    </source>
</reference>
<sequence>MTPRKKRPMPSSVTRERTSKSTQQPLTNGEVMNVLRKLPPTQPFGSFEKNEDREFFRKLYLPLRKAFTTTTSSSQTNCSRVCRIDQLEVLPSLQARFSEFEKDPLQFWENIAKTLPKYSGLETQNRARTFLEGAAQLEANIEEQRILRRFVALSAYNLFRRAFPMASNDRVYDSNVKKFLTRVGLPKENYNEYGDIIRRGQRHKGFCHRLRDGSGDGEDYGALFFPSIPDTIWDVGGLREKDLQSSIEHLQKLKISEQSVKSNANRIAQTLLDYHAGLIWVPGSPNPPTAKQGDREPNRSRKRRHSRDTRGSCESSTPESSGPEGSHVDWDLHLSDFDEVLGPVLDLYDFEFVEPESTG</sequence>
<proteinExistence type="predicted"/>
<feature type="region of interest" description="Disordered" evidence="1">
    <location>
        <begin position="282"/>
        <end position="329"/>
    </location>
</feature>
<dbReference type="Proteomes" id="UP000184383">
    <property type="component" value="Unassembled WGS sequence"/>
</dbReference>
<dbReference type="GeneID" id="63749252"/>
<name>A0A1L9R410_ASPWE</name>
<evidence type="ECO:0000313" key="3">
    <source>
        <dbReference type="Proteomes" id="UP000184383"/>
    </source>
</evidence>
<protein>
    <submittedName>
        <fullName evidence="2">Uncharacterized protein</fullName>
    </submittedName>
</protein>
<dbReference type="AlphaFoldDB" id="A0A1L9R410"/>
<dbReference type="VEuPathDB" id="FungiDB:ASPWEDRAFT_304204"/>
<gene>
    <name evidence="2" type="ORF">ASPWEDRAFT_304204</name>
</gene>
<accession>A0A1L9R410</accession>
<feature type="compositionally biased region" description="Low complexity" evidence="1">
    <location>
        <begin position="312"/>
        <end position="325"/>
    </location>
</feature>
<dbReference type="OrthoDB" id="4348461at2759"/>
<evidence type="ECO:0000256" key="1">
    <source>
        <dbReference type="SAM" id="MobiDB-lite"/>
    </source>
</evidence>